<evidence type="ECO:0000256" key="1">
    <source>
        <dbReference type="ARBA" id="ARBA00008345"/>
    </source>
</evidence>
<dbReference type="PANTHER" id="PTHR31559:SF0">
    <property type="entry name" value="PYRIDOXAL 5'-PHOSPHATE SYNTHASE SUBUNIT SNO1-RELATED"/>
    <property type="match status" value="1"/>
</dbReference>
<dbReference type="GeneID" id="80875228"/>
<sequence length="230" mass="25306">MSSASMFTSSSGNCDSLSAKVRIGVLALQGAFIEHINILNSFDHVFSFPVKTGADCENIDGLVLPGGESTTMGRLIGIDTDLKENLESLVARGVPMWGTCAGMILLSKKSHGGKFPDPYLLRAMDIEVTRNYFGPQTMSFTTTIHPTDFMKFETTKRMEAFDATFIRAPIASSIGSEDVRVLATTVHEENEVIVAVEQGPFLGTSFHPELTVDDSWHKWWVNERVLPTKK</sequence>
<dbReference type="GO" id="GO:0016829">
    <property type="term" value="F:lyase activity"/>
    <property type="evidence" value="ECO:0007669"/>
    <property type="project" value="UniProtKB-KW"/>
</dbReference>
<dbReference type="PROSITE" id="PS51273">
    <property type="entry name" value="GATASE_TYPE_1"/>
    <property type="match status" value="1"/>
</dbReference>
<evidence type="ECO:0000256" key="7">
    <source>
        <dbReference type="PIRSR" id="PIRSR005639-1"/>
    </source>
</evidence>
<keyword evidence="3" id="KW-0378">Hydrolase</keyword>
<dbReference type="AlphaFoldDB" id="A0AAE9WAP8"/>
<evidence type="ECO:0000256" key="6">
    <source>
        <dbReference type="ARBA" id="ARBA00049534"/>
    </source>
</evidence>
<name>A0AAE9WAP8_9SCHI</name>
<comment type="similarity">
    <text evidence="1">Belongs to the glutaminase PdxT/SNO family.</text>
</comment>
<reference evidence="9 10" key="1">
    <citation type="journal article" date="2023" name="G3 (Bethesda)">
        <title>A high-quality reference genome for the fission yeast Schizosaccharomyces osmophilus.</title>
        <authorList>
            <person name="Jia G.S."/>
            <person name="Zhang W.C."/>
            <person name="Liang Y."/>
            <person name="Liu X.H."/>
            <person name="Rhind N."/>
            <person name="Pidoux A."/>
            <person name="Brysch-Herzberg M."/>
            <person name="Du L.L."/>
        </authorList>
    </citation>
    <scope>NUCLEOTIDE SEQUENCE [LARGE SCALE GENOMIC DNA]</scope>
    <source>
        <strain evidence="9 10">CBS 15793</strain>
    </source>
</reference>
<feature type="active site" description="Nucleophile" evidence="7">
    <location>
        <position position="100"/>
    </location>
</feature>
<accession>A0AAE9WAP8</accession>
<feature type="binding site" evidence="8">
    <location>
        <begin position="166"/>
        <end position="167"/>
    </location>
    <ligand>
        <name>L-glutamine</name>
        <dbReference type="ChEBI" id="CHEBI:58359"/>
    </ligand>
</feature>
<dbReference type="Pfam" id="PF01174">
    <property type="entry name" value="SNO"/>
    <property type="match status" value="1"/>
</dbReference>
<dbReference type="EMBL" id="CP115611">
    <property type="protein sequence ID" value="WBW71961.1"/>
    <property type="molecule type" value="Genomic_DNA"/>
</dbReference>
<dbReference type="InterPro" id="IPR021196">
    <property type="entry name" value="PdxT/SNO_CS"/>
</dbReference>
<dbReference type="PIRSF" id="PIRSF005639">
    <property type="entry name" value="Glut_amidoT_SNO"/>
    <property type="match status" value="1"/>
</dbReference>
<gene>
    <name evidence="9" type="primary">sno1</name>
    <name evidence="9" type="ORF">SOMG_01746</name>
</gene>
<dbReference type="PROSITE" id="PS01236">
    <property type="entry name" value="PDXT_SNO_1"/>
    <property type="match status" value="1"/>
</dbReference>
<keyword evidence="9" id="KW-0032">Aminotransferase</keyword>
<proteinExistence type="inferred from homology"/>
<dbReference type="KEGG" id="som:SOMG_01746"/>
<dbReference type="GO" id="GO:0008614">
    <property type="term" value="P:pyridoxine metabolic process"/>
    <property type="evidence" value="ECO:0007669"/>
    <property type="project" value="TreeGrafter"/>
</dbReference>
<dbReference type="CDD" id="cd01749">
    <property type="entry name" value="GATase1_PB"/>
    <property type="match status" value="1"/>
</dbReference>
<feature type="binding site" evidence="8">
    <location>
        <begin position="67"/>
        <end position="69"/>
    </location>
    <ligand>
        <name>L-glutamine</name>
        <dbReference type="ChEBI" id="CHEBI:58359"/>
    </ligand>
</feature>
<comment type="catalytic activity">
    <reaction evidence="6">
        <text>L-glutamine + H2O = L-glutamate + NH4(+)</text>
        <dbReference type="Rhea" id="RHEA:15889"/>
        <dbReference type="ChEBI" id="CHEBI:15377"/>
        <dbReference type="ChEBI" id="CHEBI:28938"/>
        <dbReference type="ChEBI" id="CHEBI:29985"/>
        <dbReference type="ChEBI" id="CHEBI:58359"/>
        <dbReference type="EC" id="3.5.1.2"/>
    </reaction>
</comment>
<evidence type="ECO:0000256" key="5">
    <source>
        <dbReference type="ARBA" id="ARBA00023239"/>
    </source>
</evidence>
<dbReference type="InterPro" id="IPR029062">
    <property type="entry name" value="Class_I_gatase-like"/>
</dbReference>
<keyword evidence="5" id="KW-0456">Lyase</keyword>
<evidence type="ECO:0000256" key="2">
    <source>
        <dbReference type="ARBA" id="ARBA00012918"/>
    </source>
</evidence>
<protein>
    <recommendedName>
        <fullName evidence="2">glutaminase</fullName>
        <ecNumber evidence="2">3.5.1.2</ecNumber>
    </recommendedName>
</protein>
<evidence type="ECO:0000313" key="10">
    <source>
        <dbReference type="Proteomes" id="UP001212411"/>
    </source>
</evidence>
<dbReference type="EC" id="3.5.1.2" evidence="2"/>
<organism evidence="9 10">
    <name type="scientific">Schizosaccharomyces osmophilus</name>
    <dbReference type="NCBI Taxonomy" id="2545709"/>
    <lineage>
        <taxon>Eukaryota</taxon>
        <taxon>Fungi</taxon>
        <taxon>Dikarya</taxon>
        <taxon>Ascomycota</taxon>
        <taxon>Taphrinomycotina</taxon>
        <taxon>Schizosaccharomycetes</taxon>
        <taxon>Schizosaccharomycetales</taxon>
        <taxon>Schizosaccharomycetaceae</taxon>
        <taxon>Schizosaccharomyces</taxon>
    </lineage>
</organism>
<dbReference type="PROSITE" id="PS51130">
    <property type="entry name" value="PDXT_SNO_2"/>
    <property type="match status" value="1"/>
</dbReference>
<feature type="binding site" evidence="8">
    <location>
        <position position="130"/>
    </location>
    <ligand>
        <name>L-glutamine</name>
        <dbReference type="ChEBI" id="CHEBI:58359"/>
    </ligand>
</feature>
<dbReference type="GO" id="GO:0008483">
    <property type="term" value="F:transaminase activity"/>
    <property type="evidence" value="ECO:0007669"/>
    <property type="project" value="UniProtKB-KW"/>
</dbReference>
<dbReference type="GO" id="GO:0042823">
    <property type="term" value="P:pyridoxal phosphate biosynthetic process"/>
    <property type="evidence" value="ECO:0007669"/>
    <property type="project" value="InterPro"/>
</dbReference>
<keyword evidence="4" id="KW-0315">Glutamine amidotransferase</keyword>
<evidence type="ECO:0000256" key="3">
    <source>
        <dbReference type="ARBA" id="ARBA00022801"/>
    </source>
</evidence>
<feature type="active site" description="Charge relay system" evidence="7">
    <location>
        <position position="209"/>
    </location>
</feature>
<dbReference type="RefSeq" id="XP_056036204.1">
    <property type="nucleotide sequence ID" value="XM_056180539.1"/>
</dbReference>
<evidence type="ECO:0000256" key="4">
    <source>
        <dbReference type="ARBA" id="ARBA00022962"/>
    </source>
</evidence>
<dbReference type="GO" id="GO:1903600">
    <property type="term" value="C:glutaminase complex"/>
    <property type="evidence" value="ECO:0007669"/>
    <property type="project" value="TreeGrafter"/>
</dbReference>
<dbReference type="InterPro" id="IPR002161">
    <property type="entry name" value="PdxT/SNO"/>
</dbReference>
<evidence type="ECO:0000256" key="8">
    <source>
        <dbReference type="PIRSR" id="PIRSR005639-2"/>
    </source>
</evidence>
<dbReference type="Proteomes" id="UP001212411">
    <property type="component" value="Chromosome 1"/>
</dbReference>
<keyword evidence="9" id="KW-0808">Transferase</keyword>
<dbReference type="Gene3D" id="3.40.50.880">
    <property type="match status" value="1"/>
</dbReference>
<dbReference type="GO" id="GO:0004359">
    <property type="term" value="F:glutaminase activity"/>
    <property type="evidence" value="ECO:0007669"/>
    <property type="project" value="UniProtKB-EC"/>
</dbReference>
<dbReference type="GO" id="GO:0005829">
    <property type="term" value="C:cytosol"/>
    <property type="evidence" value="ECO:0007669"/>
    <property type="project" value="TreeGrafter"/>
</dbReference>
<feature type="active site" description="Charge relay system" evidence="7">
    <location>
        <position position="207"/>
    </location>
</feature>
<dbReference type="PANTHER" id="PTHR31559">
    <property type="entry name" value="PYRIDOXAL 5'-PHOSPHATE SYNTHASE SUBUNIT SNO"/>
    <property type="match status" value="1"/>
</dbReference>
<keyword evidence="10" id="KW-1185">Reference proteome</keyword>
<evidence type="ECO:0000313" key="9">
    <source>
        <dbReference type="EMBL" id="WBW71961.1"/>
    </source>
</evidence>
<dbReference type="SUPFAM" id="SSF52317">
    <property type="entry name" value="Class I glutamine amidotransferase-like"/>
    <property type="match status" value="1"/>
</dbReference>
<dbReference type="NCBIfam" id="TIGR03800">
    <property type="entry name" value="PLP_synth_Pdx2"/>
    <property type="match status" value="1"/>
</dbReference>